<gene>
    <name evidence="2" type="ORF">FB384_005357</name>
</gene>
<dbReference type="EMBL" id="JACIBS010000021">
    <property type="protein sequence ID" value="MBB3666394.1"/>
    <property type="molecule type" value="Genomic_DNA"/>
</dbReference>
<proteinExistence type="predicted"/>
<comment type="caution">
    <text evidence="2">The sequence shown here is derived from an EMBL/GenBank/DDBJ whole genome shotgun (WGS) entry which is preliminary data.</text>
</comment>
<dbReference type="AlphaFoldDB" id="A0A839XYG1"/>
<reference evidence="2 3" key="1">
    <citation type="submission" date="2020-08" db="EMBL/GenBank/DDBJ databases">
        <title>Sequencing the genomes of 1000 actinobacteria strains.</title>
        <authorList>
            <person name="Klenk H.-P."/>
        </authorList>
    </citation>
    <scope>NUCLEOTIDE SEQUENCE [LARGE SCALE GENOMIC DNA]</scope>
    <source>
        <strain evidence="2 3">DSM 45267</strain>
    </source>
</reference>
<keyword evidence="1" id="KW-0472">Membrane</keyword>
<feature type="transmembrane region" description="Helical" evidence="1">
    <location>
        <begin position="53"/>
        <end position="72"/>
    </location>
</feature>
<name>A0A839XYG1_9PSEU</name>
<protein>
    <submittedName>
        <fullName evidence="2">Uncharacterized protein</fullName>
    </submittedName>
</protein>
<evidence type="ECO:0000313" key="2">
    <source>
        <dbReference type="EMBL" id="MBB3666394.1"/>
    </source>
</evidence>
<keyword evidence="1" id="KW-0812">Transmembrane</keyword>
<keyword evidence="3" id="KW-1185">Reference proteome</keyword>
<accession>A0A839XYG1</accession>
<sequence length="75" mass="7759">MADNPRADLGGQMSTLNRWTEQAKGLSSYLVGLIPALLIAAFGVAALVAMPTVVGLVVVGALTAGGLGFYLWRAR</sequence>
<evidence type="ECO:0000256" key="1">
    <source>
        <dbReference type="SAM" id="Phobius"/>
    </source>
</evidence>
<organism evidence="2 3">
    <name type="scientific">Prauserella sediminis</name>
    <dbReference type="NCBI Taxonomy" id="577680"/>
    <lineage>
        <taxon>Bacteria</taxon>
        <taxon>Bacillati</taxon>
        <taxon>Actinomycetota</taxon>
        <taxon>Actinomycetes</taxon>
        <taxon>Pseudonocardiales</taxon>
        <taxon>Pseudonocardiaceae</taxon>
        <taxon>Prauserella</taxon>
        <taxon>Prauserella salsuginis group</taxon>
    </lineage>
</organism>
<feature type="transmembrane region" description="Helical" evidence="1">
    <location>
        <begin position="26"/>
        <end position="47"/>
    </location>
</feature>
<evidence type="ECO:0000313" key="3">
    <source>
        <dbReference type="Proteomes" id="UP000564573"/>
    </source>
</evidence>
<keyword evidence="1" id="KW-1133">Transmembrane helix</keyword>
<dbReference type="Proteomes" id="UP000564573">
    <property type="component" value="Unassembled WGS sequence"/>
</dbReference>